<gene>
    <name evidence="2" type="ORF">JD844_013864</name>
</gene>
<feature type="region of interest" description="Disordered" evidence="1">
    <location>
        <begin position="1"/>
        <end position="47"/>
    </location>
</feature>
<dbReference type="Proteomes" id="UP000826234">
    <property type="component" value="Unassembled WGS sequence"/>
</dbReference>
<evidence type="ECO:0000256" key="1">
    <source>
        <dbReference type="SAM" id="MobiDB-lite"/>
    </source>
</evidence>
<evidence type="ECO:0000313" key="2">
    <source>
        <dbReference type="EMBL" id="KAH0630625.1"/>
    </source>
</evidence>
<dbReference type="EMBL" id="JAIPUX010000439">
    <property type="protein sequence ID" value="KAH0630625.1"/>
    <property type="molecule type" value="Genomic_DNA"/>
</dbReference>
<organism evidence="2 3">
    <name type="scientific">Phrynosoma platyrhinos</name>
    <name type="common">Desert horned lizard</name>
    <dbReference type="NCBI Taxonomy" id="52577"/>
    <lineage>
        <taxon>Eukaryota</taxon>
        <taxon>Metazoa</taxon>
        <taxon>Chordata</taxon>
        <taxon>Craniata</taxon>
        <taxon>Vertebrata</taxon>
        <taxon>Euteleostomi</taxon>
        <taxon>Lepidosauria</taxon>
        <taxon>Squamata</taxon>
        <taxon>Bifurcata</taxon>
        <taxon>Unidentata</taxon>
        <taxon>Episquamata</taxon>
        <taxon>Toxicofera</taxon>
        <taxon>Iguania</taxon>
        <taxon>Phrynosomatidae</taxon>
        <taxon>Phrynosomatinae</taxon>
        <taxon>Phrynosoma</taxon>
    </lineage>
</organism>
<sequence>MEAGEEMSSKECQTPEDGGEPRTADRETGAVPKAGGEQLPQTPLVSGRWFGAPVAPVRTKECWRAAGWSDWNTGFTQPLQLPSGEGTDLETQVQQLKSEVEGMRGTMTTMLEILQQIAGDGAGGAGAGAALAPVPVLFLSQDLLGEKATEILEAEKVSLDSGQRAQPMQILQEGSGNAISLGDERLPRTRCTASALRSGGLRTASESLDQVGQLYGPSSNEDFLYYLSHVHSGL</sequence>
<protein>
    <submittedName>
        <fullName evidence="2">Uncharacterized protein</fullName>
    </submittedName>
</protein>
<proteinExistence type="predicted"/>
<name>A0ABQ7TLB7_PHRPL</name>
<comment type="caution">
    <text evidence="2">The sequence shown here is derived from an EMBL/GenBank/DDBJ whole genome shotgun (WGS) entry which is preliminary data.</text>
</comment>
<feature type="compositionally biased region" description="Basic and acidic residues" evidence="1">
    <location>
        <begin position="19"/>
        <end position="28"/>
    </location>
</feature>
<accession>A0ABQ7TLB7</accession>
<keyword evidence="3" id="KW-1185">Reference proteome</keyword>
<evidence type="ECO:0000313" key="3">
    <source>
        <dbReference type="Proteomes" id="UP000826234"/>
    </source>
</evidence>
<reference evidence="2 3" key="1">
    <citation type="journal article" date="2022" name="Gigascience">
        <title>A chromosome-level genome assembly and annotation of the desert horned lizard, Phrynosoma platyrhinos, provides insight into chromosomal rearrangements among reptiles.</title>
        <authorList>
            <person name="Koochekian N."/>
            <person name="Ascanio A."/>
            <person name="Farleigh K."/>
            <person name="Card D.C."/>
            <person name="Schield D.R."/>
            <person name="Castoe T.A."/>
            <person name="Jezkova T."/>
        </authorList>
    </citation>
    <scope>NUCLEOTIDE SEQUENCE [LARGE SCALE GENOMIC DNA]</scope>
    <source>
        <strain evidence="2">NK-2021</strain>
    </source>
</reference>